<comment type="caution">
    <text evidence="2">The sequence shown here is derived from an EMBL/GenBank/DDBJ whole genome shotgun (WGS) entry which is preliminary data.</text>
</comment>
<keyword evidence="1" id="KW-1133">Transmembrane helix</keyword>
<dbReference type="EMBL" id="BSYO01000027">
    <property type="protein sequence ID" value="GMH24188.1"/>
    <property type="molecule type" value="Genomic_DNA"/>
</dbReference>
<keyword evidence="3" id="KW-1185">Reference proteome</keyword>
<protein>
    <submittedName>
        <fullName evidence="2">Uncharacterized protein</fullName>
    </submittedName>
</protein>
<sequence>MSWLRLCGPGHEALFSLANVDTTGHFYIDDDVFELKSRLECLRSHYESRFSVSLDLVCNIVTLALIFWAGVVWRFFDIFVRLILVILWMEDSQRPKALEHGGGLGLLWNGMRRSIAG</sequence>
<organism evidence="2 3">
    <name type="scientific">Nepenthes gracilis</name>
    <name type="common">Slender pitcher plant</name>
    <dbReference type="NCBI Taxonomy" id="150966"/>
    <lineage>
        <taxon>Eukaryota</taxon>
        <taxon>Viridiplantae</taxon>
        <taxon>Streptophyta</taxon>
        <taxon>Embryophyta</taxon>
        <taxon>Tracheophyta</taxon>
        <taxon>Spermatophyta</taxon>
        <taxon>Magnoliopsida</taxon>
        <taxon>eudicotyledons</taxon>
        <taxon>Gunneridae</taxon>
        <taxon>Pentapetalae</taxon>
        <taxon>Caryophyllales</taxon>
        <taxon>Nepenthaceae</taxon>
        <taxon>Nepenthes</taxon>
    </lineage>
</organism>
<reference evidence="2" key="1">
    <citation type="submission" date="2023-05" db="EMBL/GenBank/DDBJ databases">
        <title>Nepenthes gracilis genome sequencing.</title>
        <authorList>
            <person name="Fukushima K."/>
        </authorList>
    </citation>
    <scope>NUCLEOTIDE SEQUENCE</scope>
    <source>
        <strain evidence="2">SING2019-196</strain>
    </source>
</reference>
<evidence type="ECO:0000256" key="1">
    <source>
        <dbReference type="SAM" id="Phobius"/>
    </source>
</evidence>
<gene>
    <name evidence="2" type="ORF">Nepgr_026031</name>
</gene>
<name>A0AAD3T7B6_NEPGR</name>
<evidence type="ECO:0000313" key="2">
    <source>
        <dbReference type="EMBL" id="GMH24188.1"/>
    </source>
</evidence>
<keyword evidence="1" id="KW-0472">Membrane</keyword>
<evidence type="ECO:0000313" key="3">
    <source>
        <dbReference type="Proteomes" id="UP001279734"/>
    </source>
</evidence>
<feature type="transmembrane region" description="Helical" evidence="1">
    <location>
        <begin position="60"/>
        <end position="88"/>
    </location>
</feature>
<dbReference type="AlphaFoldDB" id="A0AAD3T7B6"/>
<accession>A0AAD3T7B6</accession>
<keyword evidence="1" id="KW-0812">Transmembrane</keyword>
<proteinExistence type="predicted"/>
<dbReference type="Proteomes" id="UP001279734">
    <property type="component" value="Unassembled WGS sequence"/>
</dbReference>